<feature type="non-terminal residue" evidence="1">
    <location>
        <position position="38"/>
    </location>
</feature>
<proteinExistence type="predicted"/>
<keyword evidence="2" id="KW-1185">Reference proteome</keyword>
<accession>A0A392S9L3</accession>
<comment type="caution">
    <text evidence="1">The sequence shown here is derived from an EMBL/GenBank/DDBJ whole genome shotgun (WGS) entry which is preliminary data.</text>
</comment>
<sequence length="38" mass="4120">MRLCSNCHENAIAFEGALFFQIRANTPPSYNPAGSAGY</sequence>
<dbReference type="Proteomes" id="UP000265520">
    <property type="component" value="Unassembled WGS sequence"/>
</dbReference>
<dbReference type="AlphaFoldDB" id="A0A392S9L3"/>
<protein>
    <submittedName>
        <fullName evidence="1">Uncharacterized protein</fullName>
    </submittedName>
</protein>
<evidence type="ECO:0000313" key="1">
    <source>
        <dbReference type="EMBL" id="MCI45538.1"/>
    </source>
</evidence>
<reference evidence="1 2" key="1">
    <citation type="journal article" date="2018" name="Front. Plant Sci.">
        <title>Red Clover (Trifolium pratense) and Zigzag Clover (T. medium) - A Picture of Genomic Similarities and Differences.</title>
        <authorList>
            <person name="Dluhosova J."/>
            <person name="Istvanek J."/>
            <person name="Nedelnik J."/>
            <person name="Repkova J."/>
        </authorList>
    </citation>
    <scope>NUCLEOTIDE SEQUENCE [LARGE SCALE GENOMIC DNA]</scope>
    <source>
        <strain evidence="2">cv. 10/8</strain>
        <tissue evidence="1">Leaf</tissue>
    </source>
</reference>
<organism evidence="1 2">
    <name type="scientific">Trifolium medium</name>
    <dbReference type="NCBI Taxonomy" id="97028"/>
    <lineage>
        <taxon>Eukaryota</taxon>
        <taxon>Viridiplantae</taxon>
        <taxon>Streptophyta</taxon>
        <taxon>Embryophyta</taxon>
        <taxon>Tracheophyta</taxon>
        <taxon>Spermatophyta</taxon>
        <taxon>Magnoliopsida</taxon>
        <taxon>eudicotyledons</taxon>
        <taxon>Gunneridae</taxon>
        <taxon>Pentapetalae</taxon>
        <taxon>rosids</taxon>
        <taxon>fabids</taxon>
        <taxon>Fabales</taxon>
        <taxon>Fabaceae</taxon>
        <taxon>Papilionoideae</taxon>
        <taxon>50 kb inversion clade</taxon>
        <taxon>NPAAA clade</taxon>
        <taxon>Hologalegina</taxon>
        <taxon>IRL clade</taxon>
        <taxon>Trifolieae</taxon>
        <taxon>Trifolium</taxon>
    </lineage>
</organism>
<name>A0A392S9L3_9FABA</name>
<evidence type="ECO:0000313" key="2">
    <source>
        <dbReference type="Proteomes" id="UP000265520"/>
    </source>
</evidence>
<dbReference type="EMBL" id="LXQA010345485">
    <property type="protein sequence ID" value="MCI45538.1"/>
    <property type="molecule type" value="Genomic_DNA"/>
</dbReference>